<dbReference type="InterPro" id="IPR013783">
    <property type="entry name" value="Ig-like_fold"/>
</dbReference>
<dbReference type="InterPro" id="IPR001764">
    <property type="entry name" value="Glyco_hydro_3_N"/>
</dbReference>
<dbReference type="Proteomes" id="UP000190080">
    <property type="component" value="Unassembled WGS sequence"/>
</dbReference>
<dbReference type="STRING" id="1450648.CLORY_19550"/>
<sequence>MTNQGKKVDVKELLSNITLKEKIGQLLQLTPMFLQEKAVGEITGPMGDLGIDSEDIKNCGSILGIGGAEEVMEIQKNYLENSKHKIPLLFMADVIHGYRTIFPIPLALGCSWDEEIVEETSRVAAREASAGGVHVTFSPMVDLVRDARWGRVMESTGEDPYLNSIFAKAAVRGYQGDDLSKDGNIAACVKHFAAYGAPEGGREYNTVDISERMLREYYLPAYKAAIEEGCKMLMTSFNTVNSVPSSGNEWLMREVLRNEWSYDGVVISDWAAIKELIPHGVAEDEREAAEKAMKAGVDIEMMTGCYPQWLEKLIEEGKISIELIDQAVFRILKLKEELGLFADPYKGLSKDREASLNLCEEHRNIARKAAAASMVLLKNDGSILPFSKETGKVAVIGPYADEQSILGWWSWQGKAEDAVSLKQGIINKIGSEKVVAAKGCDIIDSDDDKIVQAVELAKTADVIVLALGEAADMSGEGASRAFIKLSGKQEQLADEILKLNKPTAIVLFNGRPIEITELYGKAPAVLEAWFPGTEGGNAAADILFGDKNPTGRLSMSFPYTVGQVPVYYNEFNTGRPKIDDSNTERYVSHYSDIPNAPLLPFGYGLSYTTFKYENFMISDDTLTEDSSIAASVMIKNTGSVDGEEIVQLYIRDISGSVVRPVKELKGYKKIYLKAGEERQVSFEIREDMLRFYNSKMELKSEKGKFNVMVGPNSKELMTLEFKLI</sequence>
<proteinExistence type="inferred from homology"/>
<dbReference type="InterPro" id="IPR036881">
    <property type="entry name" value="Glyco_hydro_3_C_sf"/>
</dbReference>
<dbReference type="Gene3D" id="3.20.20.300">
    <property type="entry name" value="Glycoside hydrolase, family 3, N-terminal domain"/>
    <property type="match status" value="1"/>
</dbReference>
<dbReference type="RefSeq" id="WP_079423751.1">
    <property type="nucleotide sequence ID" value="NZ_MZGV01000017.1"/>
</dbReference>
<dbReference type="InterPro" id="IPR036962">
    <property type="entry name" value="Glyco_hydro_3_N_sf"/>
</dbReference>
<dbReference type="InterPro" id="IPR026891">
    <property type="entry name" value="Fn3-like"/>
</dbReference>
<keyword evidence="6 7" id="KW-0326">Glycosidase</keyword>
<dbReference type="GO" id="GO:0009251">
    <property type="term" value="P:glucan catabolic process"/>
    <property type="evidence" value="ECO:0007669"/>
    <property type="project" value="TreeGrafter"/>
</dbReference>
<organism evidence="9 10">
    <name type="scientific">Clostridium oryzae</name>
    <dbReference type="NCBI Taxonomy" id="1450648"/>
    <lineage>
        <taxon>Bacteria</taxon>
        <taxon>Bacillati</taxon>
        <taxon>Bacillota</taxon>
        <taxon>Clostridia</taxon>
        <taxon>Eubacteriales</taxon>
        <taxon>Clostridiaceae</taxon>
        <taxon>Clostridium</taxon>
    </lineage>
</organism>
<evidence type="ECO:0000313" key="9">
    <source>
        <dbReference type="EMBL" id="OPJ62132.1"/>
    </source>
</evidence>
<dbReference type="InterPro" id="IPR051915">
    <property type="entry name" value="Cellulose_Degrad_GH3"/>
</dbReference>
<feature type="domain" description="Fibronectin type III-like" evidence="8">
    <location>
        <begin position="644"/>
        <end position="713"/>
    </location>
</feature>
<comment type="caution">
    <text evidence="9">The sequence shown here is derived from an EMBL/GenBank/DDBJ whole genome shotgun (WGS) entry which is preliminary data.</text>
</comment>
<evidence type="ECO:0000256" key="5">
    <source>
        <dbReference type="ARBA" id="ARBA00022801"/>
    </source>
</evidence>
<dbReference type="Pfam" id="PF00933">
    <property type="entry name" value="Glyco_hydro_3"/>
    <property type="match status" value="1"/>
</dbReference>
<dbReference type="SUPFAM" id="SSF51445">
    <property type="entry name" value="(Trans)glycosidases"/>
    <property type="match status" value="1"/>
</dbReference>
<keyword evidence="10" id="KW-1185">Reference proteome</keyword>
<dbReference type="AlphaFoldDB" id="A0A1V4IQ39"/>
<dbReference type="FunFam" id="2.60.40.10:FF:000495">
    <property type="entry name" value="Periplasmic beta-glucosidase"/>
    <property type="match status" value="1"/>
</dbReference>
<dbReference type="OrthoDB" id="9805821at2"/>
<evidence type="ECO:0000256" key="1">
    <source>
        <dbReference type="ARBA" id="ARBA00000448"/>
    </source>
</evidence>
<keyword evidence="4" id="KW-0732">Signal</keyword>
<dbReference type="InterPro" id="IPR019800">
    <property type="entry name" value="Glyco_hydro_3_AS"/>
</dbReference>
<dbReference type="EC" id="3.2.1.21" evidence="3"/>
<dbReference type="PRINTS" id="PR00133">
    <property type="entry name" value="GLHYDRLASE3"/>
</dbReference>
<dbReference type="NCBIfam" id="NF011678">
    <property type="entry name" value="PRK15098.1"/>
    <property type="match status" value="1"/>
</dbReference>
<dbReference type="EMBL" id="MZGV01000017">
    <property type="protein sequence ID" value="OPJ62132.1"/>
    <property type="molecule type" value="Genomic_DNA"/>
</dbReference>
<dbReference type="PROSITE" id="PS00775">
    <property type="entry name" value="GLYCOSYL_HYDROL_F3"/>
    <property type="match status" value="1"/>
</dbReference>
<comment type="catalytic activity">
    <reaction evidence="1">
        <text>Hydrolysis of terminal, non-reducing beta-D-glucosyl residues with release of beta-D-glucose.</text>
        <dbReference type="EC" id="3.2.1.21"/>
    </reaction>
</comment>
<gene>
    <name evidence="9" type="primary">bglX_2</name>
    <name evidence="9" type="ORF">CLORY_19550</name>
</gene>
<dbReference type="Gene3D" id="2.60.40.10">
    <property type="entry name" value="Immunoglobulins"/>
    <property type="match status" value="1"/>
</dbReference>
<dbReference type="SUPFAM" id="SSF52279">
    <property type="entry name" value="Beta-D-glucan exohydrolase, C-terminal domain"/>
    <property type="match status" value="1"/>
</dbReference>
<evidence type="ECO:0000256" key="7">
    <source>
        <dbReference type="RuleBase" id="RU361161"/>
    </source>
</evidence>
<evidence type="ECO:0000256" key="4">
    <source>
        <dbReference type="ARBA" id="ARBA00022729"/>
    </source>
</evidence>
<evidence type="ECO:0000259" key="8">
    <source>
        <dbReference type="SMART" id="SM01217"/>
    </source>
</evidence>
<evidence type="ECO:0000256" key="6">
    <source>
        <dbReference type="ARBA" id="ARBA00023295"/>
    </source>
</evidence>
<name>A0A1V4IQ39_9CLOT</name>
<keyword evidence="5 7" id="KW-0378">Hydrolase</keyword>
<evidence type="ECO:0000256" key="2">
    <source>
        <dbReference type="ARBA" id="ARBA00005336"/>
    </source>
</evidence>
<dbReference type="InterPro" id="IPR017853">
    <property type="entry name" value="GH"/>
</dbReference>
<evidence type="ECO:0000313" key="10">
    <source>
        <dbReference type="Proteomes" id="UP000190080"/>
    </source>
</evidence>
<reference evidence="9 10" key="1">
    <citation type="submission" date="2017-03" db="EMBL/GenBank/DDBJ databases">
        <title>Genome sequence of Clostridium oryzae DSM 28571.</title>
        <authorList>
            <person name="Poehlein A."/>
            <person name="Daniel R."/>
        </authorList>
    </citation>
    <scope>NUCLEOTIDE SEQUENCE [LARGE SCALE GENOMIC DNA]</scope>
    <source>
        <strain evidence="9 10">DSM 28571</strain>
    </source>
</reference>
<dbReference type="SMART" id="SM01217">
    <property type="entry name" value="Fn3_like"/>
    <property type="match status" value="1"/>
</dbReference>
<dbReference type="Pfam" id="PF14310">
    <property type="entry name" value="Fn3-like"/>
    <property type="match status" value="1"/>
</dbReference>
<dbReference type="PANTHER" id="PTHR30620">
    <property type="entry name" value="PERIPLASMIC BETA-GLUCOSIDASE-RELATED"/>
    <property type="match status" value="1"/>
</dbReference>
<evidence type="ECO:0000256" key="3">
    <source>
        <dbReference type="ARBA" id="ARBA00012744"/>
    </source>
</evidence>
<dbReference type="FunFam" id="3.20.20.300:FF:000005">
    <property type="entry name" value="Periplasmic beta-glucosidase"/>
    <property type="match status" value="1"/>
</dbReference>
<accession>A0A1V4IQ39</accession>
<protein>
    <recommendedName>
        <fullName evidence="3">beta-glucosidase</fullName>
        <ecNumber evidence="3">3.2.1.21</ecNumber>
    </recommendedName>
</protein>
<comment type="similarity">
    <text evidence="2 7">Belongs to the glycosyl hydrolase 3 family.</text>
</comment>
<dbReference type="InterPro" id="IPR002772">
    <property type="entry name" value="Glyco_hydro_3_C"/>
</dbReference>
<dbReference type="GO" id="GO:0008422">
    <property type="term" value="F:beta-glucosidase activity"/>
    <property type="evidence" value="ECO:0007669"/>
    <property type="project" value="UniProtKB-EC"/>
</dbReference>
<dbReference type="PANTHER" id="PTHR30620:SF16">
    <property type="entry name" value="LYSOSOMAL BETA GLUCOSIDASE"/>
    <property type="match status" value="1"/>
</dbReference>
<dbReference type="Gene3D" id="3.40.50.1700">
    <property type="entry name" value="Glycoside hydrolase family 3 C-terminal domain"/>
    <property type="match status" value="1"/>
</dbReference>
<dbReference type="Pfam" id="PF01915">
    <property type="entry name" value="Glyco_hydro_3_C"/>
    <property type="match status" value="1"/>
</dbReference>